<protein>
    <submittedName>
        <fullName evidence="1">Uncharacterized protein</fullName>
    </submittedName>
</protein>
<accession>A0AAV4PPB6</accession>
<evidence type="ECO:0000313" key="1">
    <source>
        <dbReference type="EMBL" id="GIX98800.1"/>
    </source>
</evidence>
<sequence length="76" mass="8675">MENKPLFPSLGICLRYPGTVQHSFTIRKKQFIILETIKKDQRIATEILMCVQVKRQEICLFNPAGGQGVLSHPNHL</sequence>
<comment type="caution">
    <text evidence="1">The sequence shown here is derived from an EMBL/GenBank/DDBJ whole genome shotgun (WGS) entry which is preliminary data.</text>
</comment>
<keyword evidence="2" id="KW-1185">Reference proteome</keyword>
<dbReference type="AlphaFoldDB" id="A0AAV4PPB6"/>
<name>A0AAV4PPB6_CAEEX</name>
<reference evidence="1 2" key="1">
    <citation type="submission" date="2021-06" db="EMBL/GenBank/DDBJ databases">
        <title>Caerostris extrusa draft genome.</title>
        <authorList>
            <person name="Kono N."/>
            <person name="Arakawa K."/>
        </authorList>
    </citation>
    <scope>NUCLEOTIDE SEQUENCE [LARGE SCALE GENOMIC DNA]</scope>
</reference>
<dbReference type="EMBL" id="BPLR01004964">
    <property type="protein sequence ID" value="GIX98800.1"/>
    <property type="molecule type" value="Genomic_DNA"/>
</dbReference>
<evidence type="ECO:0000313" key="2">
    <source>
        <dbReference type="Proteomes" id="UP001054945"/>
    </source>
</evidence>
<organism evidence="1 2">
    <name type="scientific">Caerostris extrusa</name>
    <name type="common">Bark spider</name>
    <name type="synonym">Caerostris bankana</name>
    <dbReference type="NCBI Taxonomy" id="172846"/>
    <lineage>
        <taxon>Eukaryota</taxon>
        <taxon>Metazoa</taxon>
        <taxon>Ecdysozoa</taxon>
        <taxon>Arthropoda</taxon>
        <taxon>Chelicerata</taxon>
        <taxon>Arachnida</taxon>
        <taxon>Araneae</taxon>
        <taxon>Araneomorphae</taxon>
        <taxon>Entelegynae</taxon>
        <taxon>Araneoidea</taxon>
        <taxon>Araneidae</taxon>
        <taxon>Caerostris</taxon>
    </lineage>
</organism>
<proteinExistence type="predicted"/>
<gene>
    <name evidence="1" type="ORF">CEXT_771111</name>
</gene>
<dbReference type="Proteomes" id="UP001054945">
    <property type="component" value="Unassembled WGS sequence"/>
</dbReference>